<comment type="caution">
    <text evidence="2">The sequence shown here is derived from an EMBL/GenBank/DDBJ whole genome shotgun (WGS) entry which is preliminary data.</text>
</comment>
<feature type="coiled-coil region" evidence="1">
    <location>
        <begin position="99"/>
        <end position="160"/>
    </location>
</feature>
<keyword evidence="1" id="KW-0175">Coiled coil</keyword>
<feature type="coiled-coil region" evidence="1">
    <location>
        <begin position="203"/>
        <end position="244"/>
    </location>
</feature>
<reference evidence="2 3" key="1">
    <citation type="journal article" date="2022" name="bioRxiv">
        <title>Genomics of Preaxostyla Flagellates Illuminates Evolutionary Transitions and the Path Towards Mitochondrial Loss.</title>
        <authorList>
            <person name="Novak L.V.F."/>
            <person name="Treitli S.C."/>
            <person name="Pyrih J."/>
            <person name="Halakuc P."/>
            <person name="Pipaliya S.V."/>
            <person name="Vacek V."/>
            <person name="Brzon O."/>
            <person name="Soukal P."/>
            <person name="Eme L."/>
            <person name="Dacks J.B."/>
            <person name="Karnkowska A."/>
            <person name="Elias M."/>
            <person name="Hampl V."/>
        </authorList>
    </citation>
    <scope>NUCLEOTIDE SEQUENCE [LARGE SCALE GENOMIC DNA]</scope>
    <source>
        <strain evidence="2">NAU3</strain>
        <tissue evidence="2">Gut</tissue>
    </source>
</reference>
<gene>
    <name evidence="2" type="ORF">BLNAU_9773</name>
</gene>
<accession>A0ABQ9XUS2</accession>
<name>A0ABQ9XUS2_9EUKA</name>
<keyword evidence="3" id="KW-1185">Reference proteome</keyword>
<sequence length="418" mass="47405">MFAEPQQPQVTVESMSEWLNDVYVHTSIKVNSFQCPTLQSQTNDSSTLHSPYYPNLPLSLSTKREIHKCLAALNDVEDGQFTIIEKSQLAEMESKDRTIAQQKQKLAQHDQLIAKQKEMERKMAEQEKKVAEQNKLIESLEATRKSFSELEQKHGQLQAKLSERDNTIGKLKRVLMTLTVLILLSVFVVKSFHGDKEPSNFKNKQLQNELVDKSQNLSEMESTLNQAQQTIEAMKTEVARKEELFVSSNILVAYTSHRYRMNGSTLTRINSEGWAGCFTKPVSKGIHRLSIKTRAQMVMIGVLDAAEYPKFLTAHVDKSPKAAMMYNLDGQLCSAGKYHAQNMIPQNGQKWSAEADLEKRTLHFFIDGVQQPHHFVNIPVPLVFALDVHTKDGSVEITHWGEEKRSHVTFQGTGHNLG</sequence>
<dbReference type="EMBL" id="JARBJD010000069">
    <property type="protein sequence ID" value="KAK2955221.1"/>
    <property type="molecule type" value="Genomic_DNA"/>
</dbReference>
<protein>
    <submittedName>
        <fullName evidence="2">Uncharacterized protein</fullName>
    </submittedName>
</protein>
<evidence type="ECO:0000256" key="1">
    <source>
        <dbReference type="SAM" id="Coils"/>
    </source>
</evidence>
<dbReference type="Proteomes" id="UP001281761">
    <property type="component" value="Unassembled WGS sequence"/>
</dbReference>
<evidence type="ECO:0000313" key="3">
    <source>
        <dbReference type="Proteomes" id="UP001281761"/>
    </source>
</evidence>
<evidence type="ECO:0000313" key="2">
    <source>
        <dbReference type="EMBL" id="KAK2955221.1"/>
    </source>
</evidence>
<organism evidence="2 3">
    <name type="scientific">Blattamonas nauphoetae</name>
    <dbReference type="NCBI Taxonomy" id="2049346"/>
    <lineage>
        <taxon>Eukaryota</taxon>
        <taxon>Metamonada</taxon>
        <taxon>Preaxostyla</taxon>
        <taxon>Oxymonadida</taxon>
        <taxon>Blattamonas</taxon>
    </lineage>
</organism>
<proteinExistence type="predicted"/>